<dbReference type="SMART" id="SM00411">
    <property type="entry name" value="BHL"/>
    <property type="match status" value="1"/>
</dbReference>
<proteinExistence type="predicted"/>
<dbReference type="PANTHER" id="PTHR33175">
    <property type="entry name" value="DNA-BINDING PROTEIN HU"/>
    <property type="match status" value="1"/>
</dbReference>
<protein>
    <recommendedName>
        <fullName evidence="4">Integration host factor subunit beta</fullName>
    </recommendedName>
</protein>
<reference evidence="3" key="1">
    <citation type="submission" date="2018-05" db="EMBL/GenBank/DDBJ databases">
        <authorList>
            <person name="Lanie J.A."/>
            <person name="Ng W.-L."/>
            <person name="Kazmierczak K.M."/>
            <person name="Andrzejewski T.M."/>
            <person name="Davidsen T.M."/>
            <person name="Wayne K.J."/>
            <person name="Tettelin H."/>
            <person name="Glass J.I."/>
            <person name="Rusch D."/>
            <person name="Podicherti R."/>
            <person name="Tsui H.-C.T."/>
            <person name="Winkler M.E."/>
        </authorList>
    </citation>
    <scope>NUCLEOTIDE SEQUENCE</scope>
</reference>
<dbReference type="GO" id="GO:0005829">
    <property type="term" value="C:cytosol"/>
    <property type="evidence" value="ECO:0007669"/>
    <property type="project" value="TreeGrafter"/>
</dbReference>
<keyword evidence="1" id="KW-0238">DNA-binding</keyword>
<dbReference type="InterPro" id="IPR000119">
    <property type="entry name" value="Hist_DNA-bd"/>
</dbReference>
<feature type="non-terminal residue" evidence="3">
    <location>
        <position position="83"/>
    </location>
</feature>
<dbReference type="GO" id="GO:0030527">
    <property type="term" value="F:structural constituent of chromatin"/>
    <property type="evidence" value="ECO:0007669"/>
    <property type="project" value="InterPro"/>
</dbReference>
<dbReference type="PRINTS" id="PR01727">
    <property type="entry name" value="DNABINDINGHU"/>
</dbReference>
<feature type="compositionally biased region" description="Basic residues" evidence="2">
    <location>
        <begin position="72"/>
        <end position="83"/>
    </location>
</feature>
<dbReference type="CDD" id="cd13836">
    <property type="entry name" value="IHF_B"/>
    <property type="match status" value="1"/>
</dbReference>
<organism evidence="3">
    <name type="scientific">marine metagenome</name>
    <dbReference type="NCBI Taxonomy" id="408172"/>
    <lineage>
        <taxon>unclassified sequences</taxon>
        <taxon>metagenomes</taxon>
        <taxon>ecological metagenomes</taxon>
    </lineage>
</organism>
<dbReference type="EMBL" id="UINC01146240">
    <property type="protein sequence ID" value="SVD36853.1"/>
    <property type="molecule type" value="Genomic_DNA"/>
</dbReference>
<dbReference type="AlphaFoldDB" id="A0A382URF7"/>
<name>A0A382URF7_9ZZZZ</name>
<feature type="region of interest" description="Disordered" evidence="2">
    <location>
        <begin position="55"/>
        <end position="83"/>
    </location>
</feature>
<evidence type="ECO:0000256" key="1">
    <source>
        <dbReference type="ARBA" id="ARBA00023125"/>
    </source>
</evidence>
<dbReference type="Pfam" id="PF00216">
    <property type="entry name" value="Bac_DNA_binding"/>
    <property type="match status" value="1"/>
</dbReference>
<accession>A0A382URF7</accession>
<gene>
    <name evidence="3" type="ORF">METZ01_LOCUS389707</name>
</gene>
<dbReference type="GO" id="GO:0003677">
    <property type="term" value="F:DNA binding"/>
    <property type="evidence" value="ECO:0007669"/>
    <property type="project" value="UniProtKB-KW"/>
</dbReference>
<evidence type="ECO:0000256" key="2">
    <source>
        <dbReference type="SAM" id="MobiDB-lite"/>
    </source>
</evidence>
<sequence>MTKSDIAQQLALATGLSQADTTAVIEGFIESVCQALSKGEHIEIRGFGTFKVVDRAPRTGRNPRAGTSVSIPKRKAPTFKPSR</sequence>
<dbReference type="InterPro" id="IPR010992">
    <property type="entry name" value="IHF-like_DNA-bd_dom_sf"/>
</dbReference>
<dbReference type="Gene3D" id="4.10.520.10">
    <property type="entry name" value="IHF-like DNA-binding proteins"/>
    <property type="match status" value="1"/>
</dbReference>
<dbReference type="SUPFAM" id="SSF47729">
    <property type="entry name" value="IHF-like DNA-binding proteins"/>
    <property type="match status" value="1"/>
</dbReference>
<dbReference type="PANTHER" id="PTHR33175:SF3">
    <property type="entry name" value="DNA-BINDING PROTEIN HU-BETA"/>
    <property type="match status" value="1"/>
</dbReference>
<evidence type="ECO:0000313" key="3">
    <source>
        <dbReference type="EMBL" id="SVD36853.1"/>
    </source>
</evidence>
<evidence type="ECO:0008006" key="4">
    <source>
        <dbReference type="Google" id="ProtNLM"/>
    </source>
</evidence>